<keyword evidence="2" id="KW-1003">Cell membrane</keyword>
<evidence type="ECO:0000256" key="18">
    <source>
        <dbReference type="ARBA" id="ARBA00048679"/>
    </source>
</evidence>
<proteinExistence type="inferred from homology"/>
<feature type="domain" description="Apple" evidence="24">
    <location>
        <begin position="365"/>
        <end position="449"/>
    </location>
</feature>
<evidence type="ECO:0000256" key="5">
    <source>
        <dbReference type="ARBA" id="ARBA00022679"/>
    </source>
</evidence>
<dbReference type="FunFam" id="2.90.10.10:FF:000009">
    <property type="entry name" value="Receptor-like serine/threonine-protein kinase SD1-8"/>
    <property type="match status" value="1"/>
</dbReference>
<evidence type="ECO:0000256" key="7">
    <source>
        <dbReference type="ARBA" id="ARBA00022729"/>
    </source>
</evidence>
<evidence type="ECO:0000313" key="25">
    <source>
        <dbReference type="EMBL" id="KZM99618.1"/>
    </source>
</evidence>
<keyword evidence="15" id="KW-0675">Receptor</keyword>
<dbReference type="SMART" id="SM00473">
    <property type="entry name" value="PAN_AP"/>
    <property type="match status" value="1"/>
</dbReference>
<keyword evidence="8" id="KW-0430">Lectin</keyword>
<dbReference type="SUPFAM" id="SSF51110">
    <property type="entry name" value="alpha-D-mannose-specific plant lectins"/>
    <property type="match status" value="1"/>
</dbReference>
<dbReference type="Gene3D" id="1.10.510.10">
    <property type="entry name" value="Transferase(Phosphotransferase) domain 1"/>
    <property type="match status" value="1"/>
</dbReference>
<comment type="catalytic activity">
    <reaction evidence="17 19">
        <text>L-threonyl-[protein] + ATP = O-phospho-L-threonyl-[protein] + ADP + H(+)</text>
        <dbReference type="Rhea" id="RHEA:46608"/>
        <dbReference type="Rhea" id="RHEA-COMP:11060"/>
        <dbReference type="Rhea" id="RHEA-COMP:11605"/>
        <dbReference type="ChEBI" id="CHEBI:15378"/>
        <dbReference type="ChEBI" id="CHEBI:30013"/>
        <dbReference type="ChEBI" id="CHEBI:30616"/>
        <dbReference type="ChEBI" id="CHEBI:61977"/>
        <dbReference type="ChEBI" id="CHEBI:456216"/>
        <dbReference type="EC" id="2.7.11.1"/>
    </reaction>
</comment>
<protein>
    <recommendedName>
        <fullName evidence="19">Receptor-like serine/threonine-protein kinase</fullName>
        <ecNumber evidence="19">2.7.11.1</ecNumber>
    </recommendedName>
</protein>
<dbReference type="InterPro" id="IPR000858">
    <property type="entry name" value="S_locus_glycoprot_dom"/>
</dbReference>
<dbReference type="Pfam" id="PF07714">
    <property type="entry name" value="PK_Tyr_Ser-Thr"/>
    <property type="match status" value="1"/>
</dbReference>
<keyword evidence="3 19" id="KW-0723">Serine/threonine-protein kinase</keyword>
<dbReference type="Pfam" id="PF00954">
    <property type="entry name" value="S_locus_glycop"/>
    <property type="match status" value="1"/>
</dbReference>
<dbReference type="Gramene" id="KZM99618">
    <property type="protein sequence ID" value="KZM99618"/>
    <property type="gene ID" value="DCAR_013020"/>
</dbReference>
<dbReference type="PROSITE" id="PS50011">
    <property type="entry name" value="PROTEIN_KINASE_DOM"/>
    <property type="match status" value="1"/>
</dbReference>
<organism evidence="25">
    <name type="scientific">Daucus carota subsp. sativus</name>
    <name type="common">Carrot</name>
    <dbReference type="NCBI Taxonomy" id="79200"/>
    <lineage>
        <taxon>Eukaryota</taxon>
        <taxon>Viridiplantae</taxon>
        <taxon>Streptophyta</taxon>
        <taxon>Embryophyta</taxon>
        <taxon>Tracheophyta</taxon>
        <taxon>Spermatophyta</taxon>
        <taxon>Magnoliopsida</taxon>
        <taxon>eudicotyledons</taxon>
        <taxon>Gunneridae</taxon>
        <taxon>Pentapetalae</taxon>
        <taxon>asterids</taxon>
        <taxon>campanulids</taxon>
        <taxon>Apiales</taxon>
        <taxon>Apiaceae</taxon>
        <taxon>Apioideae</taxon>
        <taxon>Scandiceae</taxon>
        <taxon>Daucinae</taxon>
        <taxon>Daucus</taxon>
        <taxon>Daucus sect. Daucus</taxon>
    </lineage>
</organism>
<evidence type="ECO:0000256" key="2">
    <source>
        <dbReference type="ARBA" id="ARBA00022475"/>
    </source>
</evidence>
<reference evidence="25" key="1">
    <citation type="journal article" date="2016" name="Nat. Genet.">
        <title>A high-quality carrot genome assembly provides new insights into carotenoid accumulation and asterid genome evolution.</title>
        <authorList>
            <person name="Iorizzo M."/>
            <person name="Ellison S."/>
            <person name="Senalik D."/>
            <person name="Zeng P."/>
            <person name="Satapoomin P."/>
            <person name="Huang J."/>
            <person name="Bowman M."/>
            <person name="Iovene M."/>
            <person name="Sanseverino W."/>
            <person name="Cavagnaro P."/>
            <person name="Yildiz M."/>
            <person name="Macko-Podgorni A."/>
            <person name="Moranska E."/>
            <person name="Grzebelus E."/>
            <person name="Grzebelus D."/>
            <person name="Ashrafi H."/>
            <person name="Zheng Z."/>
            <person name="Cheng S."/>
            <person name="Spooner D."/>
            <person name="Van Deynze A."/>
            <person name="Simon P."/>
        </authorList>
    </citation>
    <scope>NUCLEOTIDE SEQUENCE [LARGE SCALE GENOMIC DNA]</scope>
    <source>
        <tissue evidence="25">Leaf</tissue>
    </source>
</reference>
<dbReference type="GO" id="GO:0004674">
    <property type="term" value="F:protein serine/threonine kinase activity"/>
    <property type="evidence" value="ECO:0007669"/>
    <property type="project" value="UniProtKB-KW"/>
</dbReference>
<dbReference type="InterPro" id="IPR001480">
    <property type="entry name" value="Bulb-type_lectin_dom"/>
</dbReference>
<gene>
    <name evidence="25" type="ORF">DCAR_013020</name>
</gene>
<comment type="subcellular location">
    <subcellularLocation>
        <location evidence="1">Cell membrane</location>
        <topology evidence="1">Single-pass type I membrane protein</topology>
    </subcellularLocation>
</comment>
<dbReference type="GO" id="GO:0048544">
    <property type="term" value="P:recognition of pollen"/>
    <property type="evidence" value="ECO:0007669"/>
    <property type="project" value="InterPro"/>
</dbReference>
<feature type="transmembrane region" description="Helical" evidence="21">
    <location>
        <begin position="459"/>
        <end position="481"/>
    </location>
</feature>
<evidence type="ECO:0000256" key="6">
    <source>
        <dbReference type="ARBA" id="ARBA00022692"/>
    </source>
</evidence>
<dbReference type="FunFam" id="3.30.200.20:FF:000178">
    <property type="entry name" value="serine/threonine-protein kinase PBS1-like"/>
    <property type="match status" value="1"/>
</dbReference>
<dbReference type="GO" id="GO:0005524">
    <property type="term" value="F:ATP binding"/>
    <property type="evidence" value="ECO:0007669"/>
    <property type="project" value="UniProtKB-UniRule"/>
</dbReference>
<dbReference type="GO" id="GO:0106310">
    <property type="term" value="F:protein serine kinase activity"/>
    <property type="evidence" value="ECO:0007669"/>
    <property type="project" value="RHEA"/>
</dbReference>
<dbReference type="GO" id="GO:0005886">
    <property type="term" value="C:plasma membrane"/>
    <property type="evidence" value="ECO:0007669"/>
    <property type="project" value="UniProtKB-SubCell"/>
</dbReference>
<evidence type="ECO:0000256" key="14">
    <source>
        <dbReference type="ARBA" id="ARBA00023157"/>
    </source>
</evidence>
<evidence type="ECO:0000256" key="8">
    <source>
        <dbReference type="ARBA" id="ARBA00022734"/>
    </source>
</evidence>
<dbReference type="InterPro" id="IPR001245">
    <property type="entry name" value="Ser-Thr/Tyr_kinase_cat_dom"/>
</dbReference>
<evidence type="ECO:0000256" key="16">
    <source>
        <dbReference type="ARBA" id="ARBA00023180"/>
    </source>
</evidence>
<dbReference type="SMART" id="SM00219">
    <property type="entry name" value="TyrKc"/>
    <property type="match status" value="1"/>
</dbReference>
<dbReference type="InterPro" id="IPR017441">
    <property type="entry name" value="Protein_kinase_ATP_BS"/>
</dbReference>
<evidence type="ECO:0000256" key="15">
    <source>
        <dbReference type="ARBA" id="ARBA00023170"/>
    </source>
</evidence>
<keyword evidence="16" id="KW-0325">Glycoprotein</keyword>
<dbReference type="PIRSF" id="PIRSF000641">
    <property type="entry name" value="SRK"/>
    <property type="match status" value="1"/>
</dbReference>
<feature type="domain" description="Bulb-type lectin" evidence="23">
    <location>
        <begin position="52"/>
        <end position="175"/>
    </location>
</feature>
<keyword evidence="11 19" id="KW-0067">ATP-binding</keyword>
<dbReference type="InterPro" id="IPR020635">
    <property type="entry name" value="Tyr_kinase_cat_dom"/>
</dbReference>
<dbReference type="PROSITE" id="PS50948">
    <property type="entry name" value="PAN"/>
    <property type="match status" value="1"/>
</dbReference>
<evidence type="ECO:0000259" key="23">
    <source>
        <dbReference type="PROSITE" id="PS50927"/>
    </source>
</evidence>
<dbReference type="EMBL" id="LNRQ01000004">
    <property type="protein sequence ID" value="KZM99618.1"/>
    <property type="molecule type" value="Genomic_DNA"/>
</dbReference>
<dbReference type="Pfam" id="PF08276">
    <property type="entry name" value="PAN_2"/>
    <property type="match status" value="1"/>
</dbReference>
<keyword evidence="9 19" id="KW-0547">Nucleotide-binding</keyword>
<feature type="binding site" evidence="20">
    <location>
        <position position="539"/>
    </location>
    <ligand>
        <name>ATP</name>
        <dbReference type="ChEBI" id="CHEBI:30616"/>
    </ligand>
</feature>
<dbReference type="OMA" id="FETCICE"/>
<dbReference type="Gene3D" id="2.90.10.10">
    <property type="entry name" value="Bulb-type lectin domain"/>
    <property type="match status" value="1"/>
</dbReference>
<keyword evidence="10 19" id="KW-0418">Kinase</keyword>
<dbReference type="InterPro" id="IPR011009">
    <property type="entry name" value="Kinase-like_dom_sf"/>
</dbReference>
<dbReference type="Gene3D" id="3.30.200.20">
    <property type="entry name" value="Phosphorylase Kinase, domain 1"/>
    <property type="match status" value="1"/>
</dbReference>
<keyword evidence="14" id="KW-1015">Disulfide bond</keyword>
<evidence type="ECO:0000256" key="19">
    <source>
        <dbReference type="PIRNR" id="PIRNR000641"/>
    </source>
</evidence>
<dbReference type="PROSITE" id="PS00107">
    <property type="entry name" value="PROTEIN_KINASE_ATP"/>
    <property type="match status" value="1"/>
</dbReference>
<evidence type="ECO:0000256" key="20">
    <source>
        <dbReference type="PROSITE-ProRule" id="PRU10141"/>
    </source>
</evidence>
<dbReference type="InterPro" id="IPR024171">
    <property type="entry name" value="SRK-like_kinase"/>
</dbReference>
<comment type="catalytic activity">
    <reaction evidence="18 19">
        <text>L-seryl-[protein] + ATP = O-phospho-L-seryl-[protein] + ADP + H(+)</text>
        <dbReference type="Rhea" id="RHEA:17989"/>
        <dbReference type="Rhea" id="RHEA-COMP:9863"/>
        <dbReference type="Rhea" id="RHEA-COMP:11604"/>
        <dbReference type="ChEBI" id="CHEBI:15378"/>
        <dbReference type="ChEBI" id="CHEBI:29999"/>
        <dbReference type="ChEBI" id="CHEBI:30616"/>
        <dbReference type="ChEBI" id="CHEBI:83421"/>
        <dbReference type="ChEBI" id="CHEBI:456216"/>
        <dbReference type="EC" id="2.7.11.1"/>
    </reaction>
</comment>
<evidence type="ECO:0000256" key="3">
    <source>
        <dbReference type="ARBA" id="ARBA00022527"/>
    </source>
</evidence>
<keyword evidence="13 21" id="KW-0472">Membrane</keyword>
<evidence type="ECO:0000256" key="17">
    <source>
        <dbReference type="ARBA" id="ARBA00047899"/>
    </source>
</evidence>
<comment type="caution">
    <text evidence="25">The sequence shown here is derived from an EMBL/GenBank/DDBJ whole genome shotgun (WGS) entry which is preliminary data.</text>
</comment>
<dbReference type="EC" id="2.7.11.1" evidence="19"/>
<keyword evidence="4" id="KW-0597">Phosphoprotein</keyword>
<dbReference type="PANTHER" id="PTHR47974:SF19">
    <property type="entry name" value="RECEPTOR-LIKE SERINE_THREONINE-PROTEIN KINASE"/>
    <property type="match status" value="1"/>
</dbReference>
<evidence type="ECO:0000256" key="4">
    <source>
        <dbReference type="ARBA" id="ARBA00022553"/>
    </source>
</evidence>
<dbReference type="InterPro" id="IPR036426">
    <property type="entry name" value="Bulb-type_lectin_dom_sf"/>
</dbReference>
<dbReference type="CDD" id="cd00028">
    <property type="entry name" value="B_lectin"/>
    <property type="match status" value="1"/>
</dbReference>
<evidence type="ECO:0000256" key="12">
    <source>
        <dbReference type="ARBA" id="ARBA00022989"/>
    </source>
</evidence>
<evidence type="ECO:0000259" key="24">
    <source>
        <dbReference type="PROSITE" id="PS50948"/>
    </source>
</evidence>
<dbReference type="InterPro" id="IPR003609">
    <property type="entry name" value="Pan_app"/>
</dbReference>
<evidence type="ECO:0000256" key="1">
    <source>
        <dbReference type="ARBA" id="ARBA00004251"/>
    </source>
</evidence>
<evidence type="ECO:0000256" key="13">
    <source>
        <dbReference type="ARBA" id="ARBA00023136"/>
    </source>
</evidence>
<evidence type="ECO:0000256" key="9">
    <source>
        <dbReference type="ARBA" id="ARBA00022741"/>
    </source>
</evidence>
<feature type="domain" description="Protein kinase" evidence="22">
    <location>
        <begin position="511"/>
        <end position="711"/>
    </location>
</feature>
<evidence type="ECO:0000256" key="10">
    <source>
        <dbReference type="ARBA" id="ARBA00022777"/>
    </source>
</evidence>
<dbReference type="GO" id="GO:0004713">
    <property type="term" value="F:protein tyrosine kinase activity"/>
    <property type="evidence" value="ECO:0007669"/>
    <property type="project" value="InterPro"/>
</dbReference>
<keyword evidence="12 21" id="KW-1133">Transmembrane helix</keyword>
<sequence>MDIVFIYVLVPDLLQHYTSGVLYNMFLESKKTSLYGLLIFVLLFETCICEGTDLITTGQTLSGNETISSANGTFELGFFTPGKSRNYYIGIWYKNSANKTVVWVANRNHPVSNPYNSELKLFPNGNLALLNESRIQIWSSNSTAEKDNSSLAILFDNGNFMTRDTQDSSNIIWQSFDYPTDNWLPGGGKVGYNKIKKEKIYLTPWKNAENPAPSIFSLEVEPNGTSHNLFYNRTIQYWSTGDWTGKSFVLVPEIDRNPLISNLQYITNVNESKFTYDIGIPKVLTRFMIDTTGQLKQFIFRDGQWISYWTRPDQCEVLKYCGAFGICNQLKAPFCTCLKEYEPKVSKNWALGDHTDGCIRPSFRCGVGKGKDKFYSIKNMRFSFQDAGDSHSLDVESDKECKSACLSDCSCTGYVFNGGKCVVWNGEVYNLQELASDDSRGSVFHVRITKSGSDRKTSVWIVVGAIGGSFILLGMVAMVILQLRKQKVGRYNGAEGDLTLFKYKDISKSTKDFSEKLGEGGFGTVFRGTLPNSRDIAVKRLKNLKQGEKQFRTEVSTIGQIQHINLVRLQGFCIEGEAITAKADVFSYGNLLFEIISGRRNRDLLDDGDYFPALVAEKLSKGEDVLNMLDQKLEGDADSSEVTRACKVACWCIQDDEKNRPAMGLVLQILEGISEVGIPPIPRFLQGFIGDNKFQTIVYQHQTFDTTTYNS</sequence>
<dbReference type="SMART" id="SM00108">
    <property type="entry name" value="B_lectin"/>
    <property type="match status" value="1"/>
</dbReference>
<dbReference type="GO" id="GO:0030246">
    <property type="term" value="F:carbohydrate binding"/>
    <property type="evidence" value="ECO:0007669"/>
    <property type="project" value="UniProtKB-KW"/>
</dbReference>
<keyword evidence="7" id="KW-0732">Signal</keyword>
<dbReference type="Pfam" id="PF01453">
    <property type="entry name" value="B_lectin"/>
    <property type="match status" value="1"/>
</dbReference>
<evidence type="ECO:0000256" key="21">
    <source>
        <dbReference type="SAM" id="Phobius"/>
    </source>
</evidence>
<name>A0A165Z522_DAUCS</name>
<comment type="similarity">
    <text evidence="19">Belongs to the protein kinase superfamily. Ser/Thr protein kinase family.</text>
</comment>
<accession>A0A165Z522</accession>
<dbReference type="PROSITE" id="PS50927">
    <property type="entry name" value="BULB_LECTIN"/>
    <property type="match status" value="1"/>
</dbReference>
<keyword evidence="6 21" id="KW-0812">Transmembrane</keyword>
<evidence type="ECO:0000256" key="11">
    <source>
        <dbReference type="ARBA" id="ARBA00022840"/>
    </source>
</evidence>
<dbReference type="SUPFAM" id="SSF56112">
    <property type="entry name" value="Protein kinase-like (PK-like)"/>
    <property type="match status" value="1"/>
</dbReference>
<dbReference type="PANTHER" id="PTHR47974">
    <property type="entry name" value="OS07G0415500 PROTEIN"/>
    <property type="match status" value="1"/>
</dbReference>
<evidence type="ECO:0000259" key="22">
    <source>
        <dbReference type="PROSITE" id="PS50011"/>
    </source>
</evidence>
<dbReference type="InterPro" id="IPR000719">
    <property type="entry name" value="Prot_kinase_dom"/>
</dbReference>
<dbReference type="AlphaFoldDB" id="A0A165Z522"/>
<keyword evidence="5 19" id="KW-0808">Transferase</keyword>
<dbReference type="CDD" id="cd01098">
    <property type="entry name" value="PAN_AP_plant"/>
    <property type="match status" value="1"/>
</dbReference>